<dbReference type="Proteomes" id="UP000184383">
    <property type="component" value="Unassembled WGS sequence"/>
</dbReference>
<evidence type="ECO:0000313" key="1">
    <source>
        <dbReference type="EMBL" id="OJJ35445.1"/>
    </source>
</evidence>
<keyword evidence="2" id="KW-1185">Reference proteome</keyword>
<dbReference type="VEuPathDB" id="FungiDB:ASPWEDRAFT_133490"/>
<accession>A0A1L9RKK2</accession>
<sequence length="88" mass="9724">MTVCILCTSNLRSCIVSYLLPFNGVVYIATSNAWTRCLSMPPMYLSIHSLSINQTTSPHLQSPSIYYYPIGLNPNLNLNSSPFAIPVV</sequence>
<dbReference type="AlphaFoldDB" id="A0A1L9RKK2"/>
<evidence type="ECO:0000313" key="2">
    <source>
        <dbReference type="Proteomes" id="UP000184383"/>
    </source>
</evidence>
<dbReference type="RefSeq" id="XP_040689121.1">
    <property type="nucleotide sequence ID" value="XM_040829307.1"/>
</dbReference>
<reference evidence="2" key="1">
    <citation type="journal article" date="2017" name="Genome Biol.">
        <title>Comparative genomics reveals high biological diversity and specific adaptations in the industrially and medically important fungal genus Aspergillus.</title>
        <authorList>
            <person name="de Vries R.P."/>
            <person name="Riley R."/>
            <person name="Wiebenga A."/>
            <person name="Aguilar-Osorio G."/>
            <person name="Amillis S."/>
            <person name="Uchima C.A."/>
            <person name="Anderluh G."/>
            <person name="Asadollahi M."/>
            <person name="Askin M."/>
            <person name="Barry K."/>
            <person name="Battaglia E."/>
            <person name="Bayram O."/>
            <person name="Benocci T."/>
            <person name="Braus-Stromeyer S.A."/>
            <person name="Caldana C."/>
            <person name="Canovas D."/>
            <person name="Cerqueira G.C."/>
            <person name="Chen F."/>
            <person name="Chen W."/>
            <person name="Choi C."/>
            <person name="Clum A."/>
            <person name="Dos Santos R.A."/>
            <person name="Damasio A.R."/>
            <person name="Diallinas G."/>
            <person name="Emri T."/>
            <person name="Fekete E."/>
            <person name="Flipphi M."/>
            <person name="Freyberg S."/>
            <person name="Gallo A."/>
            <person name="Gournas C."/>
            <person name="Habgood R."/>
            <person name="Hainaut M."/>
            <person name="Harispe M.L."/>
            <person name="Henrissat B."/>
            <person name="Hilden K.S."/>
            <person name="Hope R."/>
            <person name="Hossain A."/>
            <person name="Karabika E."/>
            <person name="Karaffa L."/>
            <person name="Karanyi Z."/>
            <person name="Krasevec N."/>
            <person name="Kuo A."/>
            <person name="Kusch H."/>
            <person name="LaButti K."/>
            <person name="Lagendijk E.L."/>
            <person name="Lapidus A."/>
            <person name="Levasseur A."/>
            <person name="Lindquist E."/>
            <person name="Lipzen A."/>
            <person name="Logrieco A.F."/>
            <person name="MacCabe A."/>
            <person name="Maekelae M.R."/>
            <person name="Malavazi I."/>
            <person name="Melin P."/>
            <person name="Meyer V."/>
            <person name="Mielnichuk N."/>
            <person name="Miskei M."/>
            <person name="Molnar A.P."/>
            <person name="Mule G."/>
            <person name="Ngan C.Y."/>
            <person name="Orejas M."/>
            <person name="Orosz E."/>
            <person name="Ouedraogo J.P."/>
            <person name="Overkamp K.M."/>
            <person name="Park H.-S."/>
            <person name="Perrone G."/>
            <person name="Piumi F."/>
            <person name="Punt P.J."/>
            <person name="Ram A.F."/>
            <person name="Ramon A."/>
            <person name="Rauscher S."/>
            <person name="Record E."/>
            <person name="Riano-Pachon D.M."/>
            <person name="Robert V."/>
            <person name="Roehrig J."/>
            <person name="Ruller R."/>
            <person name="Salamov A."/>
            <person name="Salih N.S."/>
            <person name="Samson R.A."/>
            <person name="Sandor E."/>
            <person name="Sanguinetti M."/>
            <person name="Schuetze T."/>
            <person name="Sepcic K."/>
            <person name="Shelest E."/>
            <person name="Sherlock G."/>
            <person name="Sophianopoulou V."/>
            <person name="Squina F.M."/>
            <person name="Sun H."/>
            <person name="Susca A."/>
            <person name="Todd R.B."/>
            <person name="Tsang A."/>
            <person name="Unkles S.E."/>
            <person name="van de Wiele N."/>
            <person name="van Rossen-Uffink D."/>
            <person name="Oliveira J.V."/>
            <person name="Vesth T.C."/>
            <person name="Visser J."/>
            <person name="Yu J.-H."/>
            <person name="Zhou M."/>
            <person name="Andersen M.R."/>
            <person name="Archer D.B."/>
            <person name="Baker S.E."/>
            <person name="Benoit I."/>
            <person name="Brakhage A.A."/>
            <person name="Braus G.H."/>
            <person name="Fischer R."/>
            <person name="Frisvad J.C."/>
            <person name="Goldman G.H."/>
            <person name="Houbraken J."/>
            <person name="Oakley B."/>
            <person name="Pocsi I."/>
            <person name="Scazzocchio C."/>
            <person name="Seiboth B."/>
            <person name="vanKuyk P.A."/>
            <person name="Wortman J."/>
            <person name="Dyer P.S."/>
            <person name="Grigoriev I.V."/>
        </authorList>
    </citation>
    <scope>NUCLEOTIDE SEQUENCE [LARGE SCALE GENOMIC DNA]</scope>
    <source>
        <strain evidence="2">DTO 134E9</strain>
    </source>
</reference>
<proteinExistence type="predicted"/>
<name>A0A1L9RKK2_ASPWE</name>
<dbReference type="EMBL" id="KV878212">
    <property type="protein sequence ID" value="OJJ35445.1"/>
    <property type="molecule type" value="Genomic_DNA"/>
</dbReference>
<dbReference type="GeneID" id="63745155"/>
<protein>
    <submittedName>
        <fullName evidence="1">Uncharacterized protein</fullName>
    </submittedName>
</protein>
<gene>
    <name evidence="1" type="ORF">ASPWEDRAFT_133490</name>
</gene>
<organism evidence="1 2">
    <name type="scientific">Aspergillus wentii DTO 134E9</name>
    <dbReference type="NCBI Taxonomy" id="1073089"/>
    <lineage>
        <taxon>Eukaryota</taxon>
        <taxon>Fungi</taxon>
        <taxon>Dikarya</taxon>
        <taxon>Ascomycota</taxon>
        <taxon>Pezizomycotina</taxon>
        <taxon>Eurotiomycetes</taxon>
        <taxon>Eurotiomycetidae</taxon>
        <taxon>Eurotiales</taxon>
        <taxon>Aspergillaceae</taxon>
        <taxon>Aspergillus</taxon>
        <taxon>Aspergillus subgen. Cremei</taxon>
    </lineage>
</organism>